<feature type="repeat" description="PPR" evidence="3">
    <location>
        <begin position="655"/>
        <end position="689"/>
    </location>
</feature>
<dbReference type="FunFam" id="1.25.40.10:FF:002039">
    <property type="entry name" value="Pentatricopeptide repeat-containing protein At4g13650"/>
    <property type="match status" value="1"/>
</dbReference>
<feature type="repeat" description="PPR" evidence="3">
    <location>
        <begin position="554"/>
        <end position="588"/>
    </location>
</feature>
<dbReference type="SUPFAM" id="SSF51735">
    <property type="entry name" value="NAD(P)-binding Rossmann-fold domains"/>
    <property type="match status" value="1"/>
</dbReference>
<feature type="repeat" description="PPR" evidence="3">
    <location>
        <begin position="756"/>
        <end position="790"/>
    </location>
</feature>
<dbReference type="Pfam" id="PF14432">
    <property type="entry name" value="DYW_deaminase"/>
    <property type="match status" value="1"/>
</dbReference>
<gene>
    <name evidence="5" type="primary">PCMP-H42_8</name>
    <name evidence="5" type="ORF">CK203_074415</name>
</gene>
<dbReference type="InterPro" id="IPR002885">
    <property type="entry name" value="PPR_rpt"/>
</dbReference>
<dbReference type="PRINTS" id="PR00080">
    <property type="entry name" value="SDRFAMILY"/>
</dbReference>
<dbReference type="InterPro" id="IPR002347">
    <property type="entry name" value="SDR_fam"/>
</dbReference>
<evidence type="ECO:0000313" key="5">
    <source>
        <dbReference type="EMBL" id="RVW46966.1"/>
    </source>
</evidence>
<dbReference type="GO" id="GO:0009451">
    <property type="term" value="P:RNA modification"/>
    <property type="evidence" value="ECO:0007669"/>
    <property type="project" value="InterPro"/>
</dbReference>
<feature type="repeat" description="PPR" evidence="3">
    <location>
        <begin position="352"/>
        <end position="386"/>
    </location>
</feature>
<feature type="repeat" description="PPR" evidence="3">
    <location>
        <begin position="453"/>
        <end position="487"/>
    </location>
</feature>
<comment type="similarity">
    <text evidence="1">Belongs to the PPR family. PCMP-H subfamily.</text>
</comment>
<dbReference type="FunFam" id="1.25.40.10:FF:000366">
    <property type="entry name" value="Pentatricopeptide (PPR) repeat-containing protein"/>
    <property type="match status" value="1"/>
</dbReference>
<dbReference type="InterPro" id="IPR036291">
    <property type="entry name" value="NAD(P)-bd_dom_sf"/>
</dbReference>
<dbReference type="InterPro" id="IPR046960">
    <property type="entry name" value="PPR_At4g14850-like_plant"/>
</dbReference>
<evidence type="ECO:0000259" key="4">
    <source>
        <dbReference type="Pfam" id="PF14432"/>
    </source>
</evidence>
<dbReference type="FunFam" id="1.25.40.10:FF:003436">
    <property type="entry name" value="Pentatricopeptide repeat-containing protein At3g49170, chloroplastic"/>
    <property type="match status" value="1"/>
</dbReference>
<dbReference type="GO" id="GO:0003723">
    <property type="term" value="F:RNA binding"/>
    <property type="evidence" value="ECO:0007669"/>
    <property type="project" value="InterPro"/>
</dbReference>
<dbReference type="Gene3D" id="3.40.50.720">
    <property type="entry name" value="NAD(P)-binding Rossmann-like Domain"/>
    <property type="match status" value="1"/>
</dbReference>
<organism evidence="5 6">
    <name type="scientific">Vitis vinifera</name>
    <name type="common">Grape</name>
    <dbReference type="NCBI Taxonomy" id="29760"/>
    <lineage>
        <taxon>Eukaryota</taxon>
        <taxon>Viridiplantae</taxon>
        <taxon>Streptophyta</taxon>
        <taxon>Embryophyta</taxon>
        <taxon>Tracheophyta</taxon>
        <taxon>Spermatophyta</taxon>
        <taxon>Magnoliopsida</taxon>
        <taxon>eudicotyledons</taxon>
        <taxon>Gunneridae</taxon>
        <taxon>Pentapetalae</taxon>
        <taxon>rosids</taxon>
        <taxon>Vitales</taxon>
        <taxon>Vitaceae</taxon>
        <taxon>Viteae</taxon>
        <taxon>Vitis</taxon>
    </lineage>
</organism>
<feature type="repeat" description="PPR" evidence="3">
    <location>
        <begin position="251"/>
        <end position="285"/>
    </location>
</feature>
<dbReference type="Pfam" id="PF20431">
    <property type="entry name" value="E_motif"/>
    <property type="match status" value="1"/>
</dbReference>
<dbReference type="FunFam" id="3.40.50.720:FF:000084">
    <property type="entry name" value="Short-chain dehydrogenase reductase"/>
    <property type="match status" value="1"/>
</dbReference>
<dbReference type="PANTHER" id="PTHR24015:SF2038">
    <property type="entry name" value="REPEAT-CONTAINING PROTEIN, PUTATIVE-RELATED"/>
    <property type="match status" value="1"/>
</dbReference>
<dbReference type="FunFam" id="1.25.40.10:FF:000031">
    <property type="entry name" value="Pentatricopeptide repeat-containing protein mitochondrial"/>
    <property type="match status" value="1"/>
</dbReference>
<dbReference type="PROSITE" id="PS51375">
    <property type="entry name" value="PPR"/>
    <property type="match status" value="7"/>
</dbReference>
<dbReference type="Gene3D" id="1.25.40.10">
    <property type="entry name" value="Tetratricopeptide repeat domain"/>
    <property type="match status" value="6"/>
</dbReference>
<proteinExistence type="inferred from homology"/>
<comment type="caution">
    <text evidence="5">The sequence shown here is derived from an EMBL/GenBank/DDBJ whole genome shotgun (WGS) entry which is preliminary data.</text>
</comment>
<dbReference type="OrthoDB" id="1669814at2759"/>
<dbReference type="NCBIfam" id="TIGR00756">
    <property type="entry name" value="PPR"/>
    <property type="match status" value="7"/>
</dbReference>
<protein>
    <submittedName>
        <fullName evidence="5">Pentatricopeptide repeat-containing protein</fullName>
    </submittedName>
</protein>
<dbReference type="InterPro" id="IPR032867">
    <property type="entry name" value="DYW_dom"/>
</dbReference>
<accession>A0A438EGW7</accession>
<dbReference type="GO" id="GO:0008270">
    <property type="term" value="F:zinc ion binding"/>
    <property type="evidence" value="ECO:0007669"/>
    <property type="project" value="InterPro"/>
</dbReference>
<keyword evidence="2" id="KW-0677">Repeat</keyword>
<dbReference type="Proteomes" id="UP000288805">
    <property type="component" value="Unassembled WGS sequence"/>
</dbReference>
<dbReference type="FunFam" id="1.25.40.10:FF:002118">
    <property type="entry name" value="Pentatricopeptide repeat-containing protein At4g13650"/>
    <property type="match status" value="1"/>
</dbReference>
<evidence type="ECO:0000313" key="6">
    <source>
        <dbReference type="Proteomes" id="UP000288805"/>
    </source>
</evidence>
<dbReference type="Pfam" id="PF01535">
    <property type="entry name" value="PPR"/>
    <property type="match status" value="4"/>
</dbReference>
<dbReference type="PANTHER" id="PTHR24015">
    <property type="entry name" value="OS07G0578800 PROTEIN-RELATED"/>
    <property type="match status" value="1"/>
</dbReference>
<reference evidence="5 6" key="1">
    <citation type="journal article" date="2018" name="PLoS Genet.">
        <title>Population sequencing reveals clonal diversity and ancestral inbreeding in the grapevine cultivar Chardonnay.</title>
        <authorList>
            <person name="Roach M.J."/>
            <person name="Johnson D.L."/>
            <person name="Bohlmann J."/>
            <person name="van Vuuren H.J."/>
            <person name="Jones S.J."/>
            <person name="Pretorius I.S."/>
            <person name="Schmidt S.A."/>
            <person name="Borneman A.R."/>
        </authorList>
    </citation>
    <scope>NUCLEOTIDE SEQUENCE [LARGE SCALE GENOMIC DNA]</scope>
    <source>
        <strain evidence="6">cv. Chardonnay</strain>
        <tissue evidence="5">Leaf</tissue>
    </source>
</reference>
<dbReference type="Pfam" id="PF13561">
    <property type="entry name" value="adh_short_C2"/>
    <property type="match status" value="1"/>
</dbReference>
<dbReference type="FunFam" id="1.25.40.10:FF:000381">
    <property type="entry name" value="Pentatricopeptide repeat-containing protein"/>
    <property type="match status" value="1"/>
</dbReference>
<evidence type="ECO:0000256" key="3">
    <source>
        <dbReference type="PROSITE-ProRule" id="PRU00708"/>
    </source>
</evidence>
<dbReference type="EMBL" id="QGNW01001296">
    <property type="protein sequence ID" value="RVW46966.1"/>
    <property type="molecule type" value="Genomic_DNA"/>
</dbReference>
<dbReference type="PRINTS" id="PR00081">
    <property type="entry name" value="GDHRDH"/>
</dbReference>
<dbReference type="InterPro" id="IPR011990">
    <property type="entry name" value="TPR-like_helical_dom_sf"/>
</dbReference>
<dbReference type="Pfam" id="PF13041">
    <property type="entry name" value="PPR_2"/>
    <property type="match status" value="5"/>
</dbReference>
<feature type="domain" description="DYW" evidence="4">
    <location>
        <begin position="971"/>
        <end position="1021"/>
    </location>
</feature>
<dbReference type="InterPro" id="IPR046848">
    <property type="entry name" value="E_motif"/>
</dbReference>
<sequence>MVASSISLRGSLSNSLFHHFPRNITHRSSCKYFNGNVGRFKSARFCSTAIWDALDESPVVENEGNGKGIDFLHLMEERGIRANVQTYLWLFEGCFNSGSLLDAKKLHARIFKSGFDGEDVLGSRLIDIYLAHGEVDNAIKLFDDIPSSNVSFWNKVISGLLAKKLASQVLGLFSLMITENVTPDESTFASVLRACSGGKAPFQVIEQIHAKIIHHGFGSSPLVCNPLIDLYSKNGHVDLAKLVFERLFLRDSVSWVAMISGLSQNGREDEAILLFCQMHKSAVIPTPYVFSSVLSACTKIELFKLGEQLHGFIVKWGLSSETFVCNALVTLYSRWGNLIAAEQIFSKMHRRDRISYNSLISGLAQRGFSDRALQLFEKMQLDCMKPDCVTVASLLSACASVGAGYKGKQLHSYVIKMGMSSDLIIEGSLLDLYVKCFDIETAHEYFLTTETENVVLWNVMLVAYGQLGNLSESYWIFLQMQIEGLMPNQYTYPSILRTCTSLGALDLGEQIHTQVIKSGFQFNVYVCSVLIDMYAKHGELDTARGILQRLREEDVVSWTAMIAGYTQHDLFAEALKLFQEMENQGIRSDNIGFSSAISACAGIQALNQGQQIHAQSYISGYSEDLSIGNALVSLYARCGRAQDAYLAFEKIDAKDNISWNALISGFAQSGHCEEALQVFSQMNQAGVEANLFTFGSAVSVTANTANIKQGKQIHAMMIKTGYDSETEASNVLITLYSKCGSIEDAKREFFEMPEKNVVSWNAMITGYSQHGYGSEAVSLFEEMKQLGLMPNHVTFVGVLSACSHVGLVNEGLSYFRSMSKEHGLVPKPEHYVCVVDLLGRAALLCCAREFIEEMPIEPDAMIWRTLLSACTVHKNIEIGEFAARHLLELEPEDSATYVLLSNMYAVSGKWDYRDRTRQMMKDRGVKKEPGRSWIEVKNSIHAFFVGDRLHPLAEQIYGYIDDLNERAGEIGYVQDRYNLLNDVEQEQKDPTAYIHSEKLAVAFGLLSLTNTMPIRVIKNLRNRAWTTQFQPLLPFHLRGGWPSLLAPHAGLDEQSPSTSGLLVPDWCSIMHPTLADALASQLNSPDSSSSHPVAIAVQANVSDPDQVKMLFDRAQQEFGSIHILVNCAGVLDPKYPSLANTTVEDWDNTFSINTRGSFLVCREAANRLIRGGGGRIILITTSAVAALTPGYAAYAASKAAVETMTKILAKELKGTSVTANCVAPGPIATEMFFEGKSEELIKRLVDACPMGRLGEPKDVTQLVGFLATDAGEWINGQIIRINGGFAV</sequence>
<evidence type="ECO:0000256" key="2">
    <source>
        <dbReference type="ARBA" id="ARBA00022737"/>
    </source>
</evidence>
<evidence type="ECO:0000256" key="1">
    <source>
        <dbReference type="ARBA" id="ARBA00006643"/>
    </source>
</evidence>
<feature type="repeat" description="PPR" evidence="3">
    <location>
        <begin position="523"/>
        <end position="553"/>
    </location>
</feature>
<dbReference type="FunFam" id="1.25.40.10:FF:000073">
    <property type="entry name" value="Pentatricopeptide repeat-containing protein chloroplastic"/>
    <property type="match status" value="2"/>
</dbReference>
<name>A0A438EGW7_VITVI</name>